<dbReference type="PANTHER" id="PTHR46018">
    <property type="entry name" value="ZINC PHOSPHODIESTERASE ELAC PROTEIN 1"/>
    <property type="match status" value="1"/>
</dbReference>
<dbReference type="GO" id="GO:0042781">
    <property type="term" value="F:3'-tRNA processing endoribonuclease activity"/>
    <property type="evidence" value="ECO:0007669"/>
    <property type="project" value="UniProtKB-UniRule"/>
</dbReference>
<evidence type="ECO:0000256" key="2">
    <source>
        <dbReference type="ARBA" id="ARBA00011738"/>
    </source>
</evidence>
<dbReference type="InterPro" id="IPR001279">
    <property type="entry name" value="Metallo-B-lactamas"/>
</dbReference>
<feature type="binding site" evidence="9">
    <location>
        <position position="265"/>
    </location>
    <ligand>
        <name>Zn(2+)</name>
        <dbReference type="ChEBI" id="CHEBI:29105"/>
        <label>2</label>
        <note>catalytic</note>
    </ligand>
</feature>
<dbReference type="SUPFAM" id="SSF56281">
    <property type="entry name" value="Metallo-hydrolase/oxidoreductase"/>
    <property type="match status" value="1"/>
</dbReference>
<feature type="binding site" evidence="9">
    <location>
        <position position="65"/>
    </location>
    <ligand>
        <name>Zn(2+)</name>
        <dbReference type="ChEBI" id="CHEBI:29105"/>
        <label>2</label>
        <note>catalytic</note>
    </ligand>
</feature>
<comment type="cofactor">
    <cofactor evidence="9">
        <name>Zn(2+)</name>
        <dbReference type="ChEBI" id="CHEBI:29105"/>
    </cofactor>
    <text evidence="9">Binds 2 Zn(2+) ions.</text>
</comment>
<comment type="subunit">
    <text evidence="2 9">Homodimer.</text>
</comment>
<dbReference type="HAMAP" id="MF_01818">
    <property type="entry name" value="RNase_Z_BN"/>
    <property type="match status" value="1"/>
</dbReference>
<evidence type="ECO:0000313" key="12">
    <source>
        <dbReference type="Proteomes" id="UP000278149"/>
    </source>
</evidence>
<dbReference type="EC" id="3.1.26.11" evidence="9"/>
<evidence type="ECO:0000256" key="5">
    <source>
        <dbReference type="ARBA" id="ARBA00022723"/>
    </source>
</evidence>
<sequence>MRIKFLGTSSAVPTKDRGLPAILVKTMGDSILLDCGEGTQRQMIMAKESIMDIDKVVITHLHGDHFFGLFPMIQTLSILRKGSELTILGPRSLEPLLTSIMEGTGSKPGFKVNFIGIERGEMRLGNFTLEFFEVNHNGFETYGVKVKERDRPGEFDPRKADELGVPVFMRGFLQKGYSVKLPDGRIVNPGDVMGPPRRGSVLVYSSDTRPTESVIRASRDADLLIHEATYLDELKDRAESTGHSTALEAGEVASASGVKRLILTHFSARYSDEDLLKFREEASKAYNGEVLVAKDFLTVEI</sequence>
<evidence type="ECO:0000256" key="3">
    <source>
        <dbReference type="ARBA" id="ARBA00022694"/>
    </source>
</evidence>
<protein>
    <recommendedName>
        <fullName evidence="9">Ribonuclease Z</fullName>
        <shortName evidence="9">RNase Z</shortName>
        <ecNumber evidence="9">3.1.26.11</ecNumber>
    </recommendedName>
    <alternativeName>
        <fullName evidence="9">tRNA 3 endonuclease</fullName>
    </alternativeName>
    <alternativeName>
        <fullName evidence="9">tRNase Z</fullName>
    </alternativeName>
</protein>
<evidence type="ECO:0000256" key="8">
    <source>
        <dbReference type="ARBA" id="ARBA00022833"/>
    </source>
</evidence>
<dbReference type="EMBL" id="RCOR01000014">
    <property type="protein sequence ID" value="RSN70098.1"/>
    <property type="molecule type" value="Genomic_DNA"/>
</dbReference>
<evidence type="ECO:0000259" key="10">
    <source>
        <dbReference type="SMART" id="SM00849"/>
    </source>
</evidence>
<keyword evidence="6 9" id="KW-0255">Endonuclease</keyword>
<evidence type="ECO:0000313" key="11">
    <source>
        <dbReference type="EMBL" id="RSN70098.1"/>
    </source>
</evidence>
<dbReference type="FunFam" id="3.60.15.10:FF:000002">
    <property type="entry name" value="Ribonuclease Z"/>
    <property type="match status" value="1"/>
</dbReference>
<comment type="caution">
    <text evidence="11">The sequence shown here is derived from an EMBL/GenBank/DDBJ whole genome shotgun (WGS) entry which is preliminary data.</text>
</comment>
<dbReference type="InterPro" id="IPR036866">
    <property type="entry name" value="RibonucZ/Hydroxyglut_hydro"/>
</dbReference>
<accession>A0A429G8D4</accession>
<comment type="catalytic activity">
    <reaction evidence="1 9">
        <text>Endonucleolytic cleavage of RNA, removing extra 3' nucleotides from tRNA precursor, generating 3' termini of tRNAs. A 3'-hydroxy group is left at the tRNA terminus and a 5'-phosphoryl group is left at the trailer molecule.</text>
        <dbReference type="EC" id="3.1.26.11"/>
    </reaction>
</comment>
<dbReference type="Proteomes" id="UP000278149">
    <property type="component" value="Unassembled WGS sequence"/>
</dbReference>
<gene>
    <name evidence="9 11" type="primary">rnz</name>
    <name evidence="11" type="ORF">D9Q81_01970</name>
</gene>
<dbReference type="Pfam" id="PF12706">
    <property type="entry name" value="Lactamase_B_2"/>
    <property type="match status" value="1"/>
</dbReference>
<dbReference type="RefSeq" id="WP_125740868.1">
    <property type="nucleotide sequence ID" value="NZ_RCOR01000014.1"/>
</dbReference>
<feature type="binding site" evidence="9">
    <location>
        <position position="62"/>
    </location>
    <ligand>
        <name>Zn(2+)</name>
        <dbReference type="ChEBI" id="CHEBI:29105"/>
        <label>1</label>
        <note>catalytic</note>
    </ligand>
</feature>
<organism evidence="11 12">
    <name type="scientific">Candidatus Korarchaeum cryptofilum</name>
    <dbReference type="NCBI Taxonomy" id="498846"/>
    <lineage>
        <taxon>Archaea</taxon>
        <taxon>Thermoproteota</taxon>
        <taxon>Candidatus Korarchaeia</taxon>
        <taxon>Candidatus Korarchaeales</taxon>
        <taxon>Candidatus Korarchaeaceae</taxon>
        <taxon>Candidatus Korarchaeum</taxon>
    </lineage>
</organism>
<dbReference type="PANTHER" id="PTHR46018:SF2">
    <property type="entry name" value="ZINC PHOSPHODIESTERASE ELAC PROTEIN 1"/>
    <property type="match status" value="1"/>
</dbReference>
<keyword evidence="4 9" id="KW-0540">Nuclease</keyword>
<dbReference type="SMART" id="SM00849">
    <property type="entry name" value="Lactamase_B"/>
    <property type="match status" value="1"/>
</dbReference>
<comment type="similarity">
    <text evidence="9">Belongs to the RNase Z family.</text>
</comment>
<feature type="binding site" evidence="9">
    <location>
        <position position="207"/>
    </location>
    <ligand>
        <name>Zn(2+)</name>
        <dbReference type="ChEBI" id="CHEBI:29105"/>
        <label>2</label>
        <note>catalytic</note>
    </ligand>
</feature>
<reference evidence="11 12" key="1">
    <citation type="submission" date="2018-10" db="EMBL/GenBank/DDBJ databases">
        <title>Co-occurring genomic capacity for anaerobic methane metabolism and dissimilatory sulfite reduction discovered in the Korarchaeota.</title>
        <authorList>
            <person name="Mckay L.J."/>
            <person name="Dlakic M."/>
            <person name="Fields M.W."/>
            <person name="Delmont T.O."/>
            <person name="Eren A.M."/>
            <person name="Jay Z.J."/>
            <person name="Klingelsmith K.B."/>
            <person name="Rusch D.B."/>
            <person name="Inskeep W.P."/>
        </authorList>
    </citation>
    <scope>NUCLEOTIDE SEQUENCE [LARGE SCALE GENOMIC DNA]</scope>
    <source>
        <strain evidence="11 12">WS</strain>
    </source>
</reference>
<evidence type="ECO:0000256" key="1">
    <source>
        <dbReference type="ARBA" id="ARBA00000402"/>
    </source>
</evidence>
<evidence type="ECO:0000256" key="7">
    <source>
        <dbReference type="ARBA" id="ARBA00022801"/>
    </source>
</evidence>
<comment type="function">
    <text evidence="9">Zinc phosphodiesterase, which displays some tRNA 3'-processing endonuclease activity. Probably involved in tRNA maturation, by removing a 3'-trailer from precursor tRNA.</text>
</comment>
<dbReference type="NCBIfam" id="NF000801">
    <property type="entry name" value="PRK00055.1-3"/>
    <property type="match status" value="1"/>
</dbReference>
<dbReference type="Gene3D" id="3.60.15.10">
    <property type="entry name" value="Ribonuclease Z/Hydroxyacylglutathione hydrolase-like"/>
    <property type="match status" value="1"/>
</dbReference>
<keyword evidence="8 9" id="KW-0862">Zinc</keyword>
<dbReference type="Pfam" id="PF23023">
    <property type="entry name" value="Anti-Pycsar_Apyc1"/>
    <property type="match status" value="1"/>
</dbReference>
<feature type="active site" description="Proton acceptor" evidence="9">
    <location>
        <position position="64"/>
    </location>
</feature>
<evidence type="ECO:0000256" key="4">
    <source>
        <dbReference type="ARBA" id="ARBA00022722"/>
    </source>
</evidence>
<feature type="domain" description="Metallo-beta-lactamase" evidence="10">
    <location>
        <begin position="18"/>
        <end position="243"/>
    </location>
</feature>
<keyword evidence="5 9" id="KW-0479">Metal-binding</keyword>
<feature type="binding site" evidence="9">
    <location>
        <position position="207"/>
    </location>
    <ligand>
        <name>Zn(2+)</name>
        <dbReference type="ChEBI" id="CHEBI:29105"/>
        <label>1</label>
        <note>catalytic</note>
    </ligand>
</feature>
<feature type="binding site" evidence="9">
    <location>
        <position position="60"/>
    </location>
    <ligand>
        <name>Zn(2+)</name>
        <dbReference type="ChEBI" id="CHEBI:29105"/>
        <label>1</label>
        <note>catalytic</note>
    </ligand>
</feature>
<evidence type="ECO:0000256" key="9">
    <source>
        <dbReference type="HAMAP-Rule" id="MF_01818"/>
    </source>
</evidence>
<dbReference type="AlphaFoldDB" id="A0A429G8D4"/>
<name>A0A429G8D4_9CREN</name>
<keyword evidence="7 9" id="KW-0378">Hydrolase</keyword>
<keyword evidence="3 9" id="KW-0819">tRNA processing</keyword>
<proteinExistence type="inferred from homology"/>
<dbReference type="CDD" id="cd07717">
    <property type="entry name" value="RNaseZ_ZiPD-like_MBL-fold"/>
    <property type="match status" value="1"/>
</dbReference>
<feature type="binding site" evidence="9">
    <location>
        <position position="64"/>
    </location>
    <ligand>
        <name>Zn(2+)</name>
        <dbReference type="ChEBI" id="CHEBI:29105"/>
        <label>2</label>
        <note>catalytic</note>
    </ligand>
</feature>
<evidence type="ECO:0000256" key="6">
    <source>
        <dbReference type="ARBA" id="ARBA00022759"/>
    </source>
</evidence>
<dbReference type="GO" id="GO:0042802">
    <property type="term" value="F:identical protein binding"/>
    <property type="evidence" value="ECO:0007669"/>
    <property type="project" value="UniProtKB-ARBA"/>
</dbReference>
<dbReference type="GO" id="GO:0008270">
    <property type="term" value="F:zinc ion binding"/>
    <property type="evidence" value="ECO:0007669"/>
    <property type="project" value="UniProtKB-UniRule"/>
</dbReference>
<dbReference type="InterPro" id="IPR013471">
    <property type="entry name" value="RNase_Z/BN"/>
</dbReference>
<dbReference type="NCBIfam" id="TIGR02651">
    <property type="entry name" value="RNase_Z"/>
    <property type="match status" value="1"/>
</dbReference>
<feature type="binding site" evidence="9">
    <location>
        <position position="136"/>
    </location>
    <ligand>
        <name>Zn(2+)</name>
        <dbReference type="ChEBI" id="CHEBI:29105"/>
        <label>1</label>
        <note>catalytic</note>
    </ligand>
</feature>